<evidence type="ECO:0000313" key="3">
    <source>
        <dbReference type="EMBL" id="KAI1699546.1"/>
    </source>
</evidence>
<keyword evidence="1" id="KW-0560">Oxidoreductase</keyword>
<dbReference type="InterPro" id="IPR010031">
    <property type="entry name" value="FAD_lactone_oxidase-like"/>
</dbReference>
<dbReference type="AlphaFoldDB" id="A0AAD4MS78"/>
<dbReference type="Gene3D" id="3.30.70.2520">
    <property type="match status" value="1"/>
</dbReference>
<organism evidence="3 4">
    <name type="scientific">Ditylenchus destructor</name>
    <dbReference type="NCBI Taxonomy" id="166010"/>
    <lineage>
        <taxon>Eukaryota</taxon>
        <taxon>Metazoa</taxon>
        <taxon>Ecdysozoa</taxon>
        <taxon>Nematoda</taxon>
        <taxon>Chromadorea</taxon>
        <taxon>Rhabditida</taxon>
        <taxon>Tylenchina</taxon>
        <taxon>Tylenchomorpha</taxon>
        <taxon>Sphaerularioidea</taxon>
        <taxon>Anguinidae</taxon>
        <taxon>Anguininae</taxon>
        <taxon>Ditylenchus</taxon>
    </lineage>
</organism>
<proteinExistence type="predicted"/>
<dbReference type="Pfam" id="PF04030">
    <property type="entry name" value="ALO"/>
    <property type="match status" value="1"/>
</dbReference>
<dbReference type="InterPro" id="IPR016171">
    <property type="entry name" value="Vanillyl_alc_oxidase_C-sub2"/>
</dbReference>
<sequence>MTAIMEVLPQIEKAILPFGARPHWGKVYVSGPETYLKYYPKLNDWKKLTEKFDPTHKFRNEFLEKNVYVNSGGIHLPW</sequence>
<gene>
    <name evidence="3" type="ORF">DdX_17250</name>
</gene>
<dbReference type="EMBL" id="JAKKPZ010000175">
    <property type="protein sequence ID" value="KAI1699546.1"/>
    <property type="molecule type" value="Genomic_DNA"/>
</dbReference>
<dbReference type="InterPro" id="IPR007173">
    <property type="entry name" value="ALO_C"/>
</dbReference>
<dbReference type="GO" id="GO:0003885">
    <property type="term" value="F:D-arabinono-1,4-lactone oxidase activity"/>
    <property type="evidence" value="ECO:0007669"/>
    <property type="project" value="InterPro"/>
</dbReference>
<dbReference type="GO" id="GO:0016020">
    <property type="term" value="C:membrane"/>
    <property type="evidence" value="ECO:0007669"/>
    <property type="project" value="InterPro"/>
</dbReference>
<name>A0AAD4MS78_9BILA</name>
<dbReference type="Gene3D" id="1.10.45.10">
    <property type="entry name" value="Vanillyl-alcohol Oxidase, Chain A, domain 4"/>
    <property type="match status" value="1"/>
</dbReference>
<evidence type="ECO:0000313" key="4">
    <source>
        <dbReference type="Proteomes" id="UP001201812"/>
    </source>
</evidence>
<dbReference type="PANTHER" id="PTHR43762:SF1">
    <property type="entry name" value="D-ARABINONO-1,4-LACTONE OXIDASE"/>
    <property type="match status" value="1"/>
</dbReference>
<feature type="domain" description="D-arabinono-1,4-lactone oxidase C-terminal" evidence="2">
    <location>
        <begin position="10"/>
        <end position="66"/>
    </location>
</feature>
<keyword evidence="4" id="KW-1185">Reference proteome</keyword>
<protein>
    <submittedName>
        <fullName evidence="3">D-arabinono-1,4-lactone oxidase domain-containing protein</fullName>
    </submittedName>
</protein>
<dbReference type="GO" id="GO:0080049">
    <property type="term" value="F:L-gulono-1,4-lactone dehydrogenase activity"/>
    <property type="evidence" value="ECO:0007669"/>
    <property type="project" value="TreeGrafter"/>
</dbReference>
<dbReference type="PANTHER" id="PTHR43762">
    <property type="entry name" value="L-GULONOLACTONE OXIDASE"/>
    <property type="match status" value="1"/>
</dbReference>
<evidence type="ECO:0000259" key="2">
    <source>
        <dbReference type="Pfam" id="PF04030"/>
    </source>
</evidence>
<dbReference type="Proteomes" id="UP001201812">
    <property type="component" value="Unassembled WGS sequence"/>
</dbReference>
<evidence type="ECO:0000256" key="1">
    <source>
        <dbReference type="ARBA" id="ARBA00023002"/>
    </source>
</evidence>
<reference evidence="3" key="1">
    <citation type="submission" date="2022-01" db="EMBL/GenBank/DDBJ databases">
        <title>Genome Sequence Resource for Two Populations of Ditylenchus destructor, the Migratory Endoparasitic Phytonematode.</title>
        <authorList>
            <person name="Zhang H."/>
            <person name="Lin R."/>
            <person name="Xie B."/>
        </authorList>
    </citation>
    <scope>NUCLEOTIDE SEQUENCE</scope>
    <source>
        <strain evidence="3">BazhouSP</strain>
    </source>
</reference>
<accession>A0AAD4MS78</accession>
<comment type="caution">
    <text evidence="3">The sequence shown here is derived from an EMBL/GenBank/DDBJ whole genome shotgun (WGS) entry which is preliminary data.</text>
</comment>